<proteinExistence type="predicted"/>
<comment type="caution">
    <text evidence="1">The sequence shown here is derived from an EMBL/GenBank/DDBJ whole genome shotgun (WGS) entry which is preliminary data.</text>
</comment>
<gene>
    <name evidence="1" type="ORF">L210DRAFT_950397</name>
</gene>
<dbReference type="Proteomes" id="UP001194468">
    <property type="component" value="Unassembled WGS sequence"/>
</dbReference>
<reference evidence="1" key="1">
    <citation type="submission" date="2019-10" db="EMBL/GenBank/DDBJ databases">
        <authorList>
            <consortium name="DOE Joint Genome Institute"/>
            <person name="Kuo A."/>
            <person name="Miyauchi S."/>
            <person name="Kiss E."/>
            <person name="Drula E."/>
            <person name="Kohler A."/>
            <person name="Sanchez-Garcia M."/>
            <person name="Andreopoulos B."/>
            <person name="Barry K.W."/>
            <person name="Bonito G."/>
            <person name="Buee M."/>
            <person name="Carver A."/>
            <person name="Chen C."/>
            <person name="Cichocki N."/>
            <person name="Clum A."/>
            <person name="Culley D."/>
            <person name="Crous P.W."/>
            <person name="Fauchery L."/>
            <person name="Girlanda M."/>
            <person name="Hayes R."/>
            <person name="Keri Z."/>
            <person name="LaButti K."/>
            <person name="Lipzen A."/>
            <person name="Lombard V."/>
            <person name="Magnuson J."/>
            <person name="Maillard F."/>
            <person name="Morin E."/>
            <person name="Murat C."/>
            <person name="Nolan M."/>
            <person name="Ohm R."/>
            <person name="Pangilinan J."/>
            <person name="Pereira M."/>
            <person name="Perotto S."/>
            <person name="Peter M."/>
            <person name="Riley R."/>
            <person name="Sitrit Y."/>
            <person name="Stielow B."/>
            <person name="Szollosi G."/>
            <person name="Zifcakova L."/>
            <person name="Stursova M."/>
            <person name="Spatafora J.W."/>
            <person name="Tedersoo L."/>
            <person name="Vaario L.-M."/>
            <person name="Yamada A."/>
            <person name="Yan M."/>
            <person name="Wang P."/>
            <person name="Xu J."/>
            <person name="Bruns T."/>
            <person name="Baldrian P."/>
            <person name="Vilgalys R."/>
            <person name="Henrissat B."/>
            <person name="Grigoriev I.V."/>
            <person name="Hibbett D."/>
            <person name="Nagy L.G."/>
            <person name="Martin F.M."/>
        </authorList>
    </citation>
    <scope>NUCLEOTIDE SEQUENCE</scope>
    <source>
        <strain evidence="1">BED1</strain>
    </source>
</reference>
<reference evidence="1" key="2">
    <citation type="journal article" date="2020" name="Nat. Commun.">
        <title>Large-scale genome sequencing of mycorrhizal fungi provides insights into the early evolution of symbiotic traits.</title>
        <authorList>
            <person name="Miyauchi S."/>
            <person name="Kiss E."/>
            <person name="Kuo A."/>
            <person name="Drula E."/>
            <person name="Kohler A."/>
            <person name="Sanchez-Garcia M."/>
            <person name="Morin E."/>
            <person name="Andreopoulos B."/>
            <person name="Barry K.W."/>
            <person name="Bonito G."/>
            <person name="Buee M."/>
            <person name="Carver A."/>
            <person name="Chen C."/>
            <person name="Cichocki N."/>
            <person name="Clum A."/>
            <person name="Culley D."/>
            <person name="Crous P.W."/>
            <person name="Fauchery L."/>
            <person name="Girlanda M."/>
            <person name="Hayes R.D."/>
            <person name="Keri Z."/>
            <person name="LaButti K."/>
            <person name="Lipzen A."/>
            <person name="Lombard V."/>
            <person name="Magnuson J."/>
            <person name="Maillard F."/>
            <person name="Murat C."/>
            <person name="Nolan M."/>
            <person name="Ohm R.A."/>
            <person name="Pangilinan J."/>
            <person name="Pereira M.F."/>
            <person name="Perotto S."/>
            <person name="Peter M."/>
            <person name="Pfister S."/>
            <person name="Riley R."/>
            <person name="Sitrit Y."/>
            <person name="Stielow J.B."/>
            <person name="Szollosi G."/>
            <person name="Zifcakova L."/>
            <person name="Stursova M."/>
            <person name="Spatafora J.W."/>
            <person name="Tedersoo L."/>
            <person name="Vaario L.M."/>
            <person name="Yamada A."/>
            <person name="Yan M."/>
            <person name="Wang P."/>
            <person name="Xu J."/>
            <person name="Bruns T."/>
            <person name="Baldrian P."/>
            <person name="Vilgalys R."/>
            <person name="Dunand C."/>
            <person name="Henrissat B."/>
            <person name="Grigoriev I.V."/>
            <person name="Hibbett D."/>
            <person name="Nagy L.G."/>
            <person name="Martin F.M."/>
        </authorList>
    </citation>
    <scope>NUCLEOTIDE SEQUENCE</scope>
    <source>
        <strain evidence="1">BED1</strain>
    </source>
</reference>
<feature type="non-terminal residue" evidence="1">
    <location>
        <position position="1"/>
    </location>
</feature>
<sequence length="119" mass="13277">DGGINVRKLKGLLNRIDFEEIRKRRAVKLINDHEALGLKELQVREEMLKLVADLLPMISLRREFLQKRHKAAMEAQSMVPTILINAASETSLPGTSASREIAVNRESALGRDDGQMASS</sequence>
<accession>A0AAD4BB05</accession>
<protein>
    <submittedName>
        <fullName evidence="1">Uncharacterized protein</fullName>
    </submittedName>
</protein>
<dbReference type="EMBL" id="WHUW01000249">
    <property type="protein sequence ID" value="KAF8416628.1"/>
    <property type="molecule type" value="Genomic_DNA"/>
</dbReference>
<organism evidence="1 2">
    <name type="scientific">Boletus edulis BED1</name>
    <dbReference type="NCBI Taxonomy" id="1328754"/>
    <lineage>
        <taxon>Eukaryota</taxon>
        <taxon>Fungi</taxon>
        <taxon>Dikarya</taxon>
        <taxon>Basidiomycota</taxon>
        <taxon>Agaricomycotina</taxon>
        <taxon>Agaricomycetes</taxon>
        <taxon>Agaricomycetidae</taxon>
        <taxon>Boletales</taxon>
        <taxon>Boletineae</taxon>
        <taxon>Boletaceae</taxon>
        <taxon>Boletoideae</taxon>
        <taxon>Boletus</taxon>
    </lineage>
</organism>
<evidence type="ECO:0000313" key="1">
    <source>
        <dbReference type="EMBL" id="KAF8416628.1"/>
    </source>
</evidence>
<name>A0AAD4BB05_BOLED</name>
<evidence type="ECO:0000313" key="2">
    <source>
        <dbReference type="Proteomes" id="UP001194468"/>
    </source>
</evidence>
<dbReference type="AlphaFoldDB" id="A0AAD4BB05"/>
<keyword evidence="2" id="KW-1185">Reference proteome</keyword>